<protein>
    <recommendedName>
        <fullName evidence="4">Selenoprotein H</fullName>
    </recommendedName>
</protein>
<dbReference type="Proteomes" id="UP000005207">
    <property type="component" value="Linkage group LG2"/>
</dbReference>
<evidence type="ECO:0000313" key="3">
    <source>
        <dbReference type="Proteomes" id="UP000005207"/>
    </source>
</evidence>
<dbReference type="Ensembl" id="ENSONIT00000038319.1">
    <property type="protein sequence ID" value="ENSONIP00000043598.1"/>
    <property type="gene ID" value="ENSONIG00000031895.1"/>
</dbReference>
<feature type="region of interest" description="Disordered" evidence="1">
    <location>
        <begin position="1"/>
        <end position="32"/>
    </location>
</feature>
<name>A0A669C741_ORENI</name>
<keyword evidence="3" id="KW-1185">Reference proteome</keyword>
<dbReference type="PANTHER" id="PTHR33638:SF1">
    <property type="entry name" value="SELENOPROTEIN H"/>
    <property type="match status" value="1"/>
</dbReference>
<dbReference type="InParanoid" id="A0A669C741"/>
<evidence type="ECO:0000256" key="1">
    <source>
        <dbReference type="SAM" id="MobiDB-lite"/>
    </source>
</evidence>
<sequence length="132" mass="14781">VRRSGRRGRKRKAEAEEQQTPAEKKERGEEEGKRVVIEHWDNAEEVKSALLAACPALPVILNPEKPRKKSFEITLMDGDKETCLWTGIKKGPPARLKFPQPDVVVAALQEALKAEQMPKFVKAVAHKTSTTD</sequence>
<dbReference type="AlphaFoldDB" id="A0A669C741"/>
<dbReference type="GeneTree" id="ENSGT00940000163832"/>
<accession>A0A669C741</accession>
<dbReference type="OMA" id="WHNAEEV"/>
<feature type="compositionally biased region" description="Basic residues" evidence="1">
    <location>
        <begin position="1"/>
        <end position="12"/>
    </location>
</feature>
<dbReference type="InterPro" id="IPR052674">
    <property type="entry name" value="SelWTH-like"/>
</dbReference>
<reference evidence="2" key="2">
    <citation type="submission" date="2025-08" db="UniProtKB">
        <authorList>
            <consortium name="Ensembl"/>
        </authorList>
    </citation>
    <scope>IDENTIFICATION</scope>
</reference>
<reference evidence="3" key="1">
    <citation type="submission" date="2012-01" db="EMBL/GenBank/DDBJ databases">
        <title>The Genome Sequence of Oreochromis niloticus (Nile Tilapia).</title>
        <authorList>
            <consortium name="Broad Institute Genome Assembly Team"/>
            <consortium name="Broad Institute Sequencing Platform"/>
            <person name="Di Palma F."/>
            <person name="Johnson J."/>
            <person name="Lander E.S."/>
            <person name="Lindblad-Toh K."/>
        </authorList>
    </citation>
    <scope>NUCLEOTIDE SEQUENCE [LARGE SCALE GENOMIC DNA]</scope>
</reference>
<organism evidence="2 3">
    <name type="scientific">Oreochromis niloticus</name>
    <name type="common">Nile tilapia</name>
    <name type="synonym">Tilapia nilotica</name>
    <dbReference type="NCBI Taxonomy" id="8128"/>
    <lineage>
        <taxon>Eukaryota</taxon>
        <taxon>Metazoa</taxon>
        <taxon>Chordata</taxon>
        <taxon>Craniata</taxon>
        <taxon>Vertebrata</taxon>
        <taxon>Euteleostomi</taxon>
        <taxon>Actinopterygii</taxon>
        <taxon>Neopterygii</taxon>
        <taxon>Teleostei</taxon>
        <taxon>Neoteleostei</taxon>
        <taxon>Acanthomorphata</taxon>
        <taxon>Ovalentaria</taxon>
        <taxon>Cichlomorphae</taxon>
        <taxon>Cichliformes</taxon>
        <taxon>Cichlidae</taxon>
        <taxon>African cichlids</taxon>
        <taxon>Pseudocrenilabrinae</taxon>
        <taxon>Oreochromini</taxon>
        <taxon>Oreochromis</taxon>
    </lineage>
</organism>
<evidence type="ECO:0000313" key="2">
    <source>
        <dbReference type="Ensembl" id="ENSONIP00000043598.1"/>
    </source>
</evidence>
<dbReference type="GO" id="GO:0005794">
    <property type="term" value="C:Golgi apparatus"/>
    <property type="evidence" value="ECO:0007669"/>
    <property type="project" value="TreeGrafter"/>
</dbReference>
<evidence type="ECO:0008006" key="4">
    <source>
        <dbReference type="Google" id="ProtNLM"/>
    </source>
</evidence>
<proteinExistence type="predicted"/>
<dbReference type="PANTHER" id="PTHR33638">
    <property type="entry name" value="SELENOPROTEIN H"/>
    <property type="match status" value="1"/>
</dbReference>
<reference evidence="2" key="3">
    <citation type="submission" date="2025-09" db="UniProtKB">
        <authorList>
            <consortium name="Ensembl"/>
        </authorList>
    </citation>
    <scope>IDENTIFICATION</scope>
</reference>
<feature type="compositionally biased region" description="Basic and acidic residues" evidence="1">
    <location>
        <begin position="22"/>
        <end position="32"/>
    </location>
</feature>